<dbReference type="AlphaFoldDB" id="A0A5J5D4L6"/>
<sequence length="373" mass="40282">MVHRGVEAPVLVVLSEQIEALTLLHMGTLLLPPLLQGQRVDVVAIKVVRLAVPVGALSLVEARRRQPQQVPSVNVQAPVGVPHGVPMEGRTTDAVDGVNASHTHTHGHGHRGGREEVWRGRRTCRVLAHPLCGSVRLLLPLLLYLDLAVFLLVVIWQLYLFVQNLPAQPAIRTLEAGVWELPLPVFGLVFLVPLRLSGSGGQVVPVMLRGPGMAKEANRNWGRMARMALFYRVLGERQQDSIRAVTFGDTHLSLSSLPTDESRLSESRSLSCEPADALLSESPGFSQGGGVGKEGGVRCRRFHGSWWPPPLKCCCALGPSLWPKTALAAARDSTRGKTQAGRKLNAYLDNSPAKSATATSVTETASLPKSKLT</sequence>
<feature type="transmembrane region" description="Helical" evidence="2">
    <location>
        <begin position="141"/>
        <end position="161"/>
    </location>
</feature>
<keyword evidence="2" id="KW-0812">Transmembrane</keyword>
<dbReference type="EMBL" id="VOFY01000013">
    <property type="protein sequence ID" value="KAA8586451.1"/>
    <property type="molecule type" value="Genomic_DNA"/>
</dbReference>
<gene>
    <name evidence="3" type="ORF">FQN60_000287</name>
</gene>
<evidence type="ECO:0000256" key="1">
    <source>
        <dbReference type="SAM" id="MobiDB-lite"/>
    </source>
</evidence>
<evidence type="ECO:0000313" key="4">
    <source>
        <dbReference type="Proteomes" id="UP000327493"/>
    </source>
</evidence>
<dbReference type="Proteomes" id="UP000327493">
    <property type="component" value="Chromosome 13"/>
</dbReference>
<proteinExistence type="predicted"/>
<reference evidence="3 4" key="1">
    <citation type="submission" date="2019-08" db="EMBL/GenBank/DDBJ databases">
        <title>A chromosome-level genome assembly, high-density linkage maps, and genome scans reveal the genomic architecture of hybrid incompatibilities underlying speciation via character displacement in darters (Percidae: Etheostominae).</title>
        <authorList>
            <person name="Moran R.L."/>
            <person name="Catchen J.M."/>
            <person name="Fuller R.C."/>
        </authorList>
    </citation>
    <scope>NUCLEOTIDE SEQUENCE [LARGE SCALE GENOMIC DNA]</scope>
    <source>
        <strain evidence="3">EspeVRDwgs_2016</strain>
        <tissue evidence="3">Muscle</tissue>
    </source>
</reference>
<feature type="compositionally biased region" description="Low complexity" evidence="1">
    <location>
        <begin position="353"/>
        <end position="366"/>
    </location>
</feature>
<name>A0A5J5D4L6_9PERO</name>
<accession>A0A5J5D4L6</accession>
<comment type="caution">
    <text evidence="3">The sequence shown here is derived from an EMBL/GenBank/DDBJ whole genome shotgun (WGS) entry which is preliminary data.</text>
</comment>
<protein>
    <submittedName>
        <fullName evidence="3">Uncharacterized protein</fullName>
    </submittedName>
</protein>
<keyword evidence="4" id="KW-1185">Reference proteome</keyword>
<organism evidence="3 4">
    <name type="scientific">Etheostoma spectabile</name>
    <name type="common">orangethroat darter</name>
    <dbReference type="NCBI Taxonomy" id="54343"/>
    <lineage>
        <taxon>Eukaryota</taxon>
        <taxon>Metazoa</taxon>
        <taxon>Chordata</taxon>
        <taxon>Craniata</taxon>
        <taxon>Vertebrata</taxon>
        <taxon>Euteleostomi</taxon>
        <taxon>Actinopterygii</taxon>
        <taxon>Neopterygii</taxon>
        <taxon>Teleostei</taxon>
        <taxon>Neoteleostei</taxon>
        <taxon>Acanthomorphata</taxon>
        <taxon>Eupercaria</taxon>
        <taxon>Perciformes</taxon>
        <taxon>Percoidei</taxon>
        <taxon>Percidae</taxon>
        <taxon>Etheostomatinae</taxon>
        <taxon>Etheostoma</taxon>
    </lineage>
</organism>
<feature type="region of interest" description="Disordered" evidence="1">
    <location>
        <begin position="331"/>
        <end position="373"/>
    </location>
</feature>
<keyword evidence="2" id="KW-1133">Transmembrane helix</keyword>
<keyword evidence="2" id="KW-0472">Membrane</keyword>
<evidence type="ECO:0000256" key="2">
    <source>
        <dbReference type="SAM" id="Phobius"/>
    </source>
</evidence>
<evidence type="ECO:0000313" key="3">
    <source>
        <dbReference type="EMBL" id="KAA8586451.1"/>
    </source>
</evidence>